<accession>A0ABR7XU80</accession>
<dbReference type="EMBL" id="JACNYL010000003">
    <property type="protein sequence ID" value="MBD1422594.1"/>
    <property type="molecule type" value="Genomic_DNA"/>
</dbReference>
<comment type="caution">
    <text evidence="2">The sequence shown here is derived from an EMBL/GenBank/DDBJ whole genome shotgun (WGS) entry which is preliminary data.</text>
</comment>
<keyword evidence="3" id="KW-1185">Reference proteome</keyword>
<evidence type="ECO:0000313" key="3">
    <source>
        <dbReference type="Proteomes" id="UP000651112"/>
    </source>
</evidence>
<keyword evidence="1" id="KW-1133">Transmembrane helix</keyword>
<proteinExistence type="predicted"/>
<evidence type="ECO:0000256" key="1">
    <source>
        <dbReference type="SAM" id="Phobius"/>
    </source>
</evidence>
<feature type="transmembrane region" description="Helical" evidence="1">
    <location>
        <begin position="21"/>
        <end position="38"/>
    </location>
</feature>
<organism evidence="2 3">
    <name type="scientific">Sphingobacterium chuzhouense</name>
    <dbReference type="NCBI Taxonomy" id="1742264"/>
    <lineage>
        <taxon>Bacteria</taxon>
        <taxon>Pseudomonadati</taxon>
        <taxon>Bacteroidota</taxon>
        <taxon>Sphingobacteriia</taxon>
        <taxon>Sphingobacteriales</taxon>
        <taxon>Sphingobacteriaceae</taxon>
        <taxon>Sphingobacterium</taxon>
    </lineage>
</organism>
<protein>
    <submittedName>
        <fullName evidence="2">Uncharacterized protein</fullName>
    </submittedName>
</protein>
<reference evidence="2 3" key="1">
    <citation type="submission" date="2020-08" db="EMBL/GenBank/DDBJ databases">
        <title>Sphingobacterium sp. DN00404 isolated from aquaculture water.</title>
        <authorList>
            <person name="Zhang M."/>
        </authorList>
    </citation>
    <scope>NUCLEOTIDE SEQUENCE [LARGE SCALE GENOMIC DNA]</scope>
    <source>
        <strain evidence="2 3">KCTC 42746</strain>
    </source>
</reference>
<keyword evidence="1" id="KW-0472">Membrane</keyword>
<sequence>MRKRIVKLLNPTGEKQDLFTMFLYTVAIILLLIVFHFIDKLFQLDRFFEKVHILLDR</sequence>
<dbReference type="Proteomes" id="UP000651112">
    <property type="component" value="Unassembled WGS sequence"/>
</dbReference>
<evidence type="ECO:0000313" key="2">
    <source>
        <dbReference type="EMBL" id="MBD1422594.1"/>
    </source>
</evidence>
<name>A0ABR7XU80_9SPHI</name>
<keyword evidence="1" id="KW-0812">Transmembrane</keyword>
<gene>
    <name evidence="2" type="ORF">H8B21_13535</name>
</gene>
<dbReference type="RefSeq" id="WP_190314307.1">
    <property type="nucleotide sequence ID" value="NZ_JACNYL010000003.1"/>
</dbReference>